<organism evidence="5 7">
    <name type="scientific">Bombus vosnesenskii</name>
    <dbReference type="NCBI Taxonomy" id="207650"/>
    <lineage>
        <taxon>Eukaryota</taxon>
        <taxon>Metazoa</taxon>
        <taxon>Ecdysozoa</taxon>
        <taxon>Arthropoda</taxon>
        <taxon>Hexapoda</taxon>
        <taxon>Insecta</taxon>
        <taxon>Pterygota</taxon>
        <taxon>Neoptera</taxon>
        <taxon>Endopterygota</taxon>
        <taxon>Hymenoptera</taxon>
        <taxon>Apocrita</taxon>
        <taxon>Aculeata</taxon>
        <taxon>Apoidea</taxon>
        <taxon>Anthophila</taxon>
        <taxon>Apidae</taxon>
        <taxon>Bombus</taxon>
        <taxon>Pyrobombus</taxon>
    </lineage>
</organism>
<evidence type="ECO:0000256" key="3">
    <source>
        <dbReference type="ARBA" id="ARBA00044072"/>
    </source>
</evidence>
<accession>A0A6J3KFL4</accession>
<dbReference type="KEGG" id="bvk:117234028"/>
<evidence type="ECO:0000256" key="2">
    <source>
        <dbReference type="ARBA" id="ARBA00043942"/>
    </source>
</evidence>
<dbReference type="Proteomes" id="UP000504631">
    <property type="component" value="Unplaced"/>
</dbReference>
<evidence type="ECO:0000256" key="4">
    <source>
        <dbReference type="ARBA" id="ARBA00044235"/>
    </source>
</evidence>
<comment type="subcellular location">
    <subcellularLocation>
        <location evidence="2">Synaptic cleft</location>
    </subcellularLocation>
</comment>
<dbReference type="RefSeq" id="XP_033350742.1">
    <property type="nucleotide sequence ID" value="XM_033494851.1"/>
</dbReference>
<name>A0A6J3KFL4_9HYME</name>
<comment type="similarity">
    <text evidence="1">Belongs to the UPF0545 family.</text>
</comment>
<dbReference type="PANTHER" id="PTHR28052">
    <property type="entry name" value="UPF0545 PROTEIN C22ORF39"/>
    <property type="match status" value="1"/>
</dbReference>
<dbReference type="GO" id="GO:0043083">
    <property type="term" value="C:synaptic cleft"/>
    <property type="evidence" value="ECO:0007669"/>
    <property type="project" value="UniProtKB-SubCell"/>
</dbReference>
<evidence type="ECO:0000313" key="5">
    <source>
        <dbReference type="Proteomes" id="UP000504631"/>
    </source>
</evidence>
<proteinExistence type="inferred from homology"/>
<dbReference type="Pfam" id="PF11326">
    <property type="entry name" value="PANTS-like"/>
    <property type="match status" value="1"/>
</dbReference>
<dbReference type="RefSeq" id="XP_033350744.1">
    <property type="nucleotide sequence ID" value="XM_033494853.1"/>
</dbReference>
<sequence length="151" mass="18551">MPEPNSTMKNTTPEEEIAYEWLIKPCEMYKEEYRDCTSIRARFHQYFIFGETLDCKQWKIDYKNCNLWSEYKDKEACKQLINSEKKRRLERLEGHYKNDIWQKRDKPPENWNAPLPSWLEKESSKSYLRIVSDKLKENQYEKEEKKFCTIM</sequence>
<keyword evidence="5" id="KW-1185">Reference proteome</keyword>
<gene>
    <name evidence="6 7" type="primary">LOC117234028</name>
</gene>
<reference evidence="6 7" key="1">
    <citation type="submission" date="2025-04" db="UniProtKB">
        <authorList>
            <consortium name="RefSeq"/>
        </authorList>
    </citation>
    <scope>IDENTIFICATION</scope>
    <source>
        <tissue evidence="6 7">Muscle</tissue>
    </source>
</reference>
<dbReference type="AlphaFoldDB" id="A0A6J3KFL4"/>
<evidence type="ECO:0000313" key="6">
    <source>
        <dbReference type="RefSeq" id="XP_033350742.1"/>
    </source>
</evidence>
<dbReference type="GeneID" id="117234028"/>
<evidence type="ECO:0000256" key="1">
    <source>
        <dbReference type="ARBA" id="ARBA00006412"/>
    </source>
</evidence>
<dbReference type="PANTHER" id="PTHR28052:SF1">
    <property type="entry name" value="UPF0545 PROTEIN C22ORF39"/>
    <property type="match status" value="1"/>
</dbReference>
<protein>
    <recommendedName>
        <fullName evidence="3">Synaptic plasticity regulator PANTS</fullName>
    </recommendedName>
    <alternativeName>
        <fullName evidence="4">Plasticity-associated neural transcript short</fullName>
    </alternativeName>
</protein>
<evidence type="ECO:0000313" key="7">
    <source>
        <dbReference type="RefSeq" id="XP_033350744.1"/>
    </source>
</evidence>
<dbReference type="InterPro" id="IPR021475">
    <property type="entry name" value="Pants/Emi1-like"/>
</dbReference>